<dbReference type="Gene3D" id="1.10.1530.10">
    <property type="match status" value="1"/>
</dbReference>
<proteinExistence type="inferred from homology"/>
<dbReference type="InterPro" id="IPR036111">
    <property type="entry name" value="Mal/L-sulfo/L-lacto_DH-like_sf"/>
</dbReference>
<comment type="caution">
    <text evidence="3">The sequence shown here is derived from an EMBL/GenBank/DDBJ whole genome shotgun (WGS) entry which is preliminary data.</text>
</comment>
<organism evidence="3 4">
    <name type="scientific">Amycolatopsis acidiphila</name>
    <dbReference type="NCBI Taxonomy" id="715473"/>
    <lineage>
        <taxon>Bacteria</taxon>
        <taxon>Bacillati</taxon>
        <taxon>Actinomycetota</taxon>
        <taxon>Actinomycetes</taxon>
        <taxon>Pseudonocardiales</taxon>
        <taxon>Pseudonocardiaceae</taxon>
        <taxon>Amycolatopsis</taxon>
    </lineage>
</organism>
<dbReference type="PANTHER" id="PTHR11091">
    <property type="entry name" value="OXIDOREDUCTASE-RELATED"/>
    <property type="match status" value="1"/>
</dbReference>
<protein>
    <submittedName>
        <fullName evidence="3">Ldh family oxidoreductase</fullName>
    </submittedName>
</protein>
<dbReference type="InterPro" id="IPR043143">
    <property type="entry name" value="Mal/L-sulf/L-lact_DH-like_NADP"/>
</dbReference>
<dbReference type="Proteomes" id="UP000318578">
    <property type="component" value="Unassembled WGS sequence"/>
</dbReference>
<name>A0A558AJ97_9PSEU</name>
<sequence>MADDHVLSFAELRRFTVELVGRFGAPGEIAEEVGSHLVRANLSGHDSHGVARLPQYLAQIDKGALVPGARPELLTETDVLAVMDAKRGFGQYTSIVALEWAMSHAQRHGLAAVSIRRSMHVGRLGEYSERAAEAGLVALVTAGSAGENVGGVGLPGARGRYFGTNPWSFGFPSTADPVVFDGSMSTVAEGKVRLARATGKTLPDGCIVDGAGRPSTDPEDFYAGGALLPLGGRTAGHKGYGLALVSALLGGLSAVGDTEPTVLGAQVAGDGDPRGRVSGMFVLVLDPAAFAPDGYPELVGEVAAGLKRAPGEPGALLPGEPEVTTRHARSEAGISLPDATWRDLGELAARFDVAVPRA</sequence>
<dbReference type="SUPFAM" id="SSF89733">
    <property type="entry name" value="L-sulfolactate dehydrogenase-like"/>
    <property type="match status" value="1"/>
</dbReference>
<keyword evidence="4" id="KW-1185">Reference proteome</keyword>
<evidence type="ECO:0000256" key="2">
    <source>
        <dbReference type="ARBA" id="ARBA00023002"/>
    </source>
</evidence>
<reference evidence="3 4" key="1">
    <citation type="submission" date="2019-07" db="EMBL/GenBank/DDBJ databases">
        <title>New species of Amycolatopsis and Streptomyces.</title>
        <authorList>
            <person name="Duangmal K."/>
            <person name="Teo W.F.A."/>
            <person name="Lipun K."/>
        </authorList>
    </citation>
    <scope>NUCLEOTIDE SEQUENCE [LARGE SCALE GENOMIC DNA]</scope>
    <source>
        <strain evidence="3 4">JCM 30562</strain>
    </source>
</reference>
<dbReference type="Gene3D" id="3.30.1370.60">
    <property type="entry name" value="Hypothetical oxidoreductase yiak, domain 2"/>
    <property type="match status" value="1"/>
</dbReference>
<dbReference type="EMBL" id="VJZA01000007">
    <property type="protein sequence ID" value="TVT24342.1"/>
    <property type="molecule type" value="Genomic_DNA"/>
</dbReference>
<dbReference type="PANTHER" id="PTHR11091:SF0">
    <property type="entry name" value="MALATE DEHYDROGENASE"/>
    <property type="match status" value="1"/>
</dbReference>
<evidence type="ECO:0000313" key="3">
    <source>
        <dbReference type="EMBL" id="TVT24342.1"/>
    </source>
</evidence>
<dbReference type="Pfam" id="PF02615">
    <property type="entry name" value="Ldh_2"/>
    <property type="match status" value="1"/>
</dbReference>
<dbReference type="RefSeq" id="WP_144635533.1">
    <property type="nucleotide sequence ID" value="NZ_BNAX01000016.1"/>
</dbReference>
<evidence type="ECO:0000313" key="4">
    <source>
        <dbReference type="Proteomes" id="UP000318578"/>
    </source>
</evidence>
<dbReference type="AlphaFoldDB" id="A0A558AJ97"/>
<gene>
    <name evidence="3" type="ORF">FNH06_07205</name>
</gene>
<evidence type="ECO:0000256" key="1">
    <source>
        <dbReference type="ARBA" id="ARBA00006056"/>
    </source>
</evidence>
<keyword evidence="2" id="KW-0560">Oxidoreductase</keyword>
<dbReference type="InterPro" id="IPR043144">
    <property type="entry name" value="Mal/L-sulf/L-lact_DH-like_ah"/>
</dbReference>
<dbReference type="OrthoDB" id="924592at2"/>
<accession>A0A558AJ97</accession>
<comment type="similarity">
    <text evidence="1">Belongs to the LDH2/MDH2 oxidoreductase family.</text>
</comment>
<dbReference type="GO" id="GO:0016491">
    <property type="term" value="F:oxidoreductase activity"/>
    <property type="evidence" value="ECO:0007669"/>
    <property type="project" value="UniProtKB-KW"/>
</dbReference>
<dbReference type="InterPro" id="IPR003767">
    <property type="entry name" value="Malate/L-lactate_DH-like"/>
</dbReference>